<comment type="caution">
    <text evidence="8">Lacks conserved residue(s) required for the propagation of feature annotation.</text>
</comment>
<dbReference type="Proteomes" id="UP000182715">
    <property type="component" value="Unassembled WGS sequence"/>
</dbReference>
<reference evidence="10 11" key="1">
    <citation type="submission" date="2014-11" db="EMBL/GenBank/DDBJ databases">
        <authorList>
            <person name="Diene M.Seydina."/>
        </authorList>
    </citation>
    <scope>NUCLEOTIDE SEQUENCE [LARGE SCALE GENOMIC DNA]</scope>
    <source>
        <strain evidence="10 11">Neisseria meningitidis CHUV</strain>
    </source>
</reference>
<comment type="function">
    <text evidence="8">Probably functions as a manganese efflux pump.</text>
</comment>
<feature type="transmembrane region" description="Helical" evidence="8">
    <location>
        <begin position="133"/>
        <end position="160"/>
    </location>
</feature>
<dbReference type="GO" id="GO:0005886">
    <property type="term" value="C:plasma membrane"/>
    <property type="evidence" value="ECO:0007669"/>
    <property type="project" value="UniProtKB-SubCell"/>
</dbReference>
<keyword evidence="1 8" id="KW-0813">Transport</keyword>
<keyword evidence="2 8" id="KW-1003">Cell membrane</keyword>
<accession>A0A0H5QSG0</accession>
<protein>
    <recommendedName>
        <fullName evidence="8">Putative manganese efflux pump MntP</fullName>
    </recommendedName>
</protein>
<gene>
    <name evidence="8" type="primary">mntP</name>
</gene>
<dbReference type="InterPro" id="IPR022929">
    <property type="entry name" value="Put_MntP"/>
</dbReference>
<keyword evidence="4 8" id="KW-1133">Transmembrane helix</keyword>
<feature type="chain" id="PRO_5005222776" description="Putative manganese efflux pump MntP" evidence="9">
    <location>
        <begin position="20"/>
        <end position="188"/>
    </location>
</feature>
<feature type="signal peptide" evidence="9">
    <location>
        <begin position="1"/>
        <end position="19"/>
    </location>
</feature>
<dbReference type="PANTHER" id="PTHR35529">
    <property type="entry name" value="MANGANESE EFFLUX PUMP MNTP-RELATED"/>
    <property type="match status" value="1"/>
</dbReference>
<evidence type="ECO:0000256" key="1">
    <source>
        <dbReference type="ARBA" id="ARBA00022448"/>
    </source>
</evidence>
<dbReference type="AlphaFoldDB" id="A0A0H5QSG0"/>
<evidence type="ECO:0000256" key="6">
    <source>
        <dbReference type="ARBA" id="ARBA00023136"/>
    </source>
</evidence>
<organism evidence="10 11">
    <name type="scientific">Neisseria meningitidis serogroup B</name>
    <dbReference type="NCBI Taxonomy" id="491"/>
    <lineage>
        <taxon>Bacteria</taxon>
        <taxon>Pseudomonadati</taxon>
        <taxon>Pseudomonadota</taxon>
        <taxon>Betaproteobacteria</taxon>
        <taxon>Neisseriales</taxon>
        <taxon>Neisseriaceae</taxon>
        <taxon>Neisseria</taxon>
    </lineage>
</organism>
<dbReference type="HAMAP" id="MF_01521">
    <property type="entry name" value="MntP_pump"/>
    <property type="match status" value="1"/>
</dbReference>
<keyword evidence="7 8" id="KW-0464">Manganese</keyword>
<dbReference type="EMBL" id="CVTF01000119">
    <property type="protein sequence ID" value="CRY98577.1"/>
    <property type="molecule type" value="Genomic_DNA"/>
</dbReference>
<evidence type="ECO:0000256" key="9">
    <source>
        <dbReference type="SAM" id="SignalP"/>
    </source>
</evidence>
<dbReference type="OMA" id="WHFGLFQ"/>
<sequence>MGFYALLLIALGMSMDAFAVALAKGAAVRMPPRKIAATALVFGTVEALTPLAGWVGGFYAKPFISEWDHWVAFVLLGGLGLKMMREGLSGEAEDVRESKRESLWMTVLTAFGTSIDSMIVGVGLAFMEVNIAFAAAIIGMATTVMVAVGLTAGRALGVLFGRCAEFAGGLVLIAIGTWTLLSHLGLIQ</sequence>
<keyword evidence="3 8" id="KW-0812">Transmembrane</keyword>
<comment type="subcellular location">
    <subcellularLocation>
        <location evidence="8">Cell membrane</location>
        <topology evidence="8">Multi-pass membrane protein</topology>
    </subcellularLocation>
</comment>
<feature type="transmembrane region" description="Helical" evidence="8">
    <location>
        <begin position="104"/>
        <end position="126"/>
    </location>
</feature>
<comment type="similarity">
    <text evidence="8">Belongs to the MntP (TC 9.B.29) family.</text>
</comment>
<feature type="transmembrane region" description="Helical" evidence="8">
    <location>
        <begin position="35"/>
        <end position="60"/>
    </location>
</feature>
<evidence type="ECO:0000256" key="2">
    <source>
        <dbReference type="ARBA" id="ARBA00022475"/>
    </source>
</evidence>
<name>A0A0H5QSG0_NEIMI</name>
<evidence type="ECO:0000256" key="8">
    <source>
        <dbReference type="HAMAP-Rule" id="MF_01521"/>
    </source>
</evidence>
<dbReference type="PANTHER" id="PTHR35529:SF1">
    <property type="entry name" value="MANGANESE EFFLUX PUMP MNTP-RELATED"/>
    <property type="match status" value="1"/>
</dbReference>
<keyword evidence="6 8" id="KW-0472">Membrane</keyword>
<keyword evidence="9" id="KW-0732">Signal</keyword>
<proteinExistence type="inferred from homology"/>
<evidence type="ECO:0000313" key="10">
    <source>
        <dbReference type="EMBL" id="CRY98577.1"/>
    </source>
</evidence>
<keyword evidence="5 8" id="KW-0406">Ion transport</keyword>
<dbReference type="InterPro" id="IPR003810">
    <property type="entry name" value="Mntp/YtaF"/>
</dbReference>
<evidence type="ECO:0000256" key="7">
    <source>
        <dbReference type="ARBA" id="ARBA00023211"/>
    </source>
</evidence>
<evidence type="ECO:0000256" key="3">
    <source>
        <dbReference type="ARBA" id="ARBA00022692"/>
    </source>
</evidence>
<dbReference type="GO" id="GO:0005384">
    <property type="term" value="F:manganese ion transmembrane transporter activity"/>
    <property type="evidence" value="ECO:0007669"/>
    <property type="project" value="UniProtKB-UniRule"/>
</dbReference>
<evidence type="ECO:0000313" key="11">
    <source>
        <dbReference type="Proteomes" id="UP000182715"/>
    </source>
</evidence>
<evidence type="ECO:0000256" key="5">
    <source>
        <dbReference type="ARBA" id="ARBA00023065"/>
    </source>
</evidence>
<feature type="transmembrane region" description="Helical" evidence="8">
    <location>
        <begin position="166"/>
        <end position="187"/>
    </location>
</feature>
<evidence type="ECO:0000256" key="4">
    <source>
        <dbReference type="ARBA" id="ARBA00022989"/>
    </source>
</evidence>
<dbReference type="Pfam" id="PF02659">
    <property type="entry name" value="Mntp"/>
    <property type="match status" value="1"/>
</dbReference>